<comment type="catalytic activity">
    <reaction evidence="10">
        <text>N-terminal L-seryl-[histone H2A] + acetyl-CoA = N-terminal N(alpha)-acetyl-L-seryl-[histone H2A] + CoA + H(+)</text>
        <dbReference type="Rhea" id="RHEA:50600"/>
        <dbReference type="Rhea" id="RHEA-COMP:12742"/>
        <dbReference type="Rhea" id="RHEA-COMP:12744"/>
        <dbReference type="ChEBI" id="CHEBI:15378"/>
        <dbReference type="ChEBI" id="CHEBI:57287"/>
        <dbReference type="ChEBI" id="CHEBI:57288"/>
        <dbReference type="ChEBI" id="CHEBI:64738"/>
        <dbReference type="ChEBI" id="CHEBI:83690"/>
        <dbReference type="EC" id="2.3.1.257"/>
    </reaction>
</comment>
<comment type="similarity">
    <text evidence="3">Belongs to the acetyltransferase family. NAA40 subfamily.</text>
</comment>
<keyword evidence="9" id="KW-0012">Acyltransferase</keyword>
<sequence>MAASDGAGGTRRSLRSKAPAQAKVVEAANALAASDFFAKYDNDKPTTPSASLLDSFSDLQLQRCQADASHLPPPLFEQCLKLIEQTSAEDYQNSEVKWSLPKKRKEMRLPDMRYIVLVESKTSRLAGFISFMITYEDGFEVVYIYEIHFAPEWQGQGLGKKLMQIVEAIGQNVGVTKAMLTVFKTNTRAVNWYYRLGYREDEFSPGPRRLRNGTIKEPSHIILSKRLND</sequence>
<feature type="region of interest" description="Disordered" evidence="12">
    <location>
        <begin position="1"/>
        <end position="20"/>
    </location>
</feature>
<evidence type="ECO:0000313" key="15">
    <source>
        <dbReference type="Proteomes" id="UP000019478"/>
    </source>
</evidence>
<dbReference type="eggNOG" id="KOG2488">
    <property type="taxonomic scope" value="Eukaryota"/>
</dbReference>
<dbReference type="GO" id="GO:0043998">
    <property type="term" value="F:histone H2A acetyltransferase activity"/>
    <property type="evidence" value="ECO:0007669"/>
    <property type="project" value="InterPro"/>
</dbReference>
<keyword evidence="15" id="KW-1185">Reference proteome</keyword>
<evidence type="ECO:0000256" key="1">
    <source>
        <dbReference type="ARBA" id="ARBA00004123"/>
    </source>
</evidence>
<dbReference type="GeneID" id="19173023"/>
<evidence type="ECO:0000313" key="14">
    <source>
        <dbReference type="EMBL" id="EXJ79435.1"/>
    </source>
</evidence>
<comment type="subcellular location">
    <subcellularLocation>
        <location evidence="2">Cytoplasm</location>
    </subcellularLocation>
    <subcellularLocation>
        <location evidence="1">Nucleus</location>
    </subcellularLocation>
</comment>
<evidence type="ECO:0000256" key="6">
    <source>
        <dbReference type="ARBA" id="ARBA00022490"/>
    </source>
</evidence>
<dbReference type="Proteomes" id="UP000019478">
    <property type="component" value="Unassembled WGS sequence"/>
</dbReference>
<dbReference type="GO" id="GO:1990189">
    <property type="term" value="F:protein N-terminal-serine acetyltransferase activity"/>
    <property type="evidence" value="ECO:0007669"/>
    <property type="project" value="UniProtKB-EC"/>
</dbReference>
<dbReference type="STRING" id="1182542.W9XQ46"/>
<keyword evidence="8" id="KW-0539">Nucleus</keyword>
<dbReference type="PROSITE" id="PS51186">
    <property type="entry name" value="GNAT"/>
    <property type="match status" value="1"/>
</dbReference>
<dbReference type="InterPro" id="IPR000182">
    <property type="entry name" value="GNAT_dom"/>
</dbReference>
<dbReference type="CDD" id="cd04301">
    <property type="entry name" value="NAT_SF"/>
    <property type="match status" value="1"/>
</dbReference>
<dbReference type="PANTHER" id="PTHR20531">
    <property type="entry name" value="N-ALPHA-ACETYLTRANSFERASE 40"/>
    <property type="match status" value="1"/>
</dbReference>
<dbReference type="HOGENOM" id="CLU_051699_2_0_1"/>
<dbReference type="EMBL" id="AMGY01000008">
    <property type="protein sequence ID" value="EXJ79435.1"/>
    <property type="molecule type" value="Genomic_DNA"/>
</dbReference>
<evidence type="ECO:0000256" key="2">
    <source>
        <dbReference type="ARBA" id="ARBA00004496"/>
    </source>
</evidence>
<accession>W9XQ46</accession>
<dbReference type="GO" id="GO:0010485">
    <property type="term" value="F:histone H4 acetyltransferase activity"/>
    <property type="evidence" value="ECO:0007669"/>
    <property type="project" value="InterPro"/>
</dbReference>
<evidence type="ECO:0000256" key="4">
    <source>
        <dbReference type="ARBA" id="ARBA00012950"/>
    </source>
</evidence>
<evidence type="ECO:0000256" key="9">
    <source>
        <dbReference type="ARBA" id="ARBA00023315"/>
    </source>
</evidence>
<reference evidence="14 15" key="1">
    <citation type="submission" date="2013-03" db="EMBL/GenBank/DDBJ databases">
        <title>The Genome Sequence of Capronia epimyces CBS 606.96.</title>
        <authorList>
            <consortium name="The Broad Institute Genomics Platform"/>
            <person name="Cuomo C."/>
            <person name="de Hoog S."/>
            <person name="Gorbushina A."/>
            <person name="Walker B."/>
            <person name="Young S.K."/>
            <person name="Zeng Q."/>
            <person name="Gargeya S."/>
            <person name="Fitzgerald M."/>
            <person name="Haas B."/>
            <person name="Abouelleil A."/>
            <person name="Allen A.W."/>
            <person name="Alvarado L."/>
            <person name="Arachchi H.M."/>
            <person name="Berlin A.M."/>
            <person name="Chapman S.B."/>
            <person name="Gainer-Dewar J."/>
            <person name="Goldberg J."/>
            <person name="Griggs A."/>
            <person name="Gujja S."/>
            <person name="Hansen M."/>
            <person name="Howarth C."/>
            <person name="Imamovic A."/>
            <person name="Ireland A."/>
            <person name="Larimer J."/>
            <person name="McCowan C."/>
            <person name="Murphy C."/>
            <person name="Pearson M."/>
            <person name="Poon T.W."/>
            <person name="Priest M."/>
            <person name="Roberts A."/>
            <person name="Saif S."/>
            <person name="Shea T."/>
            <person name="Sisk P."/>
            <person name="Sykes S."/>
            <person name="Wortman J."/>
            <person name="Nusbaum C."/>
            <person name="Birren B."/>
        </authorList>
    </citation>
    <scope>NUCLEOTIDE SEQUENCE [LARGE SCALE GENOMIC DNA]</scope>
    <source>
        <strain evidence="14 15">CBS 606.96</strain>
    </source>
</reference>
<evidence type="ECO:0000256" key="3">
    <source>
        <dbReference type="ARBA" id="ARBA00008870"/>
    </source>
</evidence>
<name>W9XQ46_9EURO</name>
<dbReference type="InterPro" id="IPR039949">
    <property type="entry name" value="NAA40"/>
</dbReference>
<evidence type="ECO:0000256" key="12">
    <source>
        <dbReference type="SAM" id="MobiDB-lite"/>
    </source>
</evidence>
<proteinExistence type="inferred from homology"/>
<dbReference type="RefSeq" id="XP_007737223.1">
    <property type="nucleotide sequence ID" value="XM_007739033.1"/>
</dbReference>
<feature type="domain" description="N-acetyltransferase" evidence="13">
    <location>
        <begin position="66"/>
        <end position="228"/>
    </location>
</feature>
<dbReference type="PANTHER" id="PTHR20531:SF1">
    <property type="entry name" value="N-ALPHA-ACETYLTRANSFERASE 40"/>
    <property type="match status" value="1"/>
</dbReference>
<dbReference type="SUPFAM" id="SSF55729">
    <property type="entry name" value="Acyl-CoA N-acyltransferases (Nat)"/>
    <property type="match status" value="1"/>
</dbReference>
<dbReference type="InterPro" id="IPR016181">
    <property type="entry name" value="Acyl_CoA_acyltransferase"/>
</dbReference>
<evidence type="ECO:0000259" key="13">
    <source>
        <dbReference type="PROSITE" id="PS51186"/>
    </source>
</evidence>
<evidence type="ECO:0000256" key="10">
    <source>
        <dbReference type="ARBA" id="ARBA00047821"/>
    </source>
</evidence>
<comment type="caution">
    <text evidence="14">The sequence shown here is derived from an EMBL/GenBank/DDBJ whole genome shotgun (WGS) entry which is preliminary data.</text>
</comment>
<evidence type="ECO:0000256" key="7">
    <source>
        <dbReference type="ARBA" id="ARBA00022679"/>
    </source>
</evidence>
<organism evidence="14 15">
    <name type="scientific">Capronia epimyces CBS 606.96</name>
    <dbReference type="NCBI Taxonomy" id="1182542"/>
    <lineage>
        <taxon>Eukaryota</taxon>
        <taxon>Fungi</taxon>
        <taxon>Dikarya</taxon>
        <taxon>Ascomycota</taxon>
        <taxon>Pezizomycotina</taxon>
        <taxon>Eurotiomycetes</taxon>
        <taxon>Chaetothyriomycetidae</taxon>
        <taxon>Chaetothyriales</taxon>
        <taxon>Herpotrichiellaceae</taxon>
        <taxon>Capronia</taxon>
    </lineage>
</organism>
<protein>
    <recommendedName>
        <fullName evidence="5">N-alpha-acetyltransferase 40</fullName>
        <ecNumber evidence="4">2.3.1.257</ecNumber>
    </recommendedName>
</protein>
<evidence type="ECO:0000256" key="8">
    <source>
        <dbReference type="ARBA" id="ARBA00023242"/>
    </source>
</evidence>
<dbReference type="EC" id="2.3.1.257" evidence="4"/>
<gene>
    <name evidence="14" type="ORF">A1O3_08937</name>
</gene>
<keyword evidence="7" id="KW-0808">Transferase</keyword>
<dbReference type="Pfam" id="PF00583">
    <property type="entry name" value="Acetyltransf_1"/>
    <property type="match status" value="1"/>
</dbReference>
<keyword evidence="6" id="KW-0963">Cytoplasm</keyword>
<dbReference type="GO" id="GO:0005737">
    <property type="term" value="C:cytoplasm"/>
    <property type="evidence" value="ECO:0007669"/>
    <property type="project" value="UniProtKB-SubCell"/>
</dbReference>
<evidence type="ECO:0000256" key="5">
    <source>
        <dbReference type="ARBA" id="ARBA00015043"/>
    </source>
</evidence>
<dbReference type="OrthoDB" id="424551at2759"/>
<comment type="catalytic activity">
    <reaction evidence="11">
        <text>N-terminal L-seryl-[histone H4] + acetyl-CoA = N-terminal N(alpha)-acetyl-L-seryl-[histone H4] + CoA + H(+)</text>
        <dbReference type="Rhea" id="RHEA:50596"/>
        <dbReference type="Rhea" id="RHEA-COMP:12740"/>
        <dbReference type="Rhea" id="RHEA-COMP:12743"/>
        <dbReference type="ChEBI" id="CHEBI:15378"/>
        <dbReference type="ChEBI" id="CHEBI:57287"/>
        <dbReference type="ChEBI" id="CHEBI:57288"/>
        <dbReference type="ChEBI" id="CHEBI:64738"/>
        <dbReference type="ChEBI" id="CHEBI:83690"/>
        <dbReference type="EC" id="2.3.1.257"/>
    </reaction>
</comment>
<dbReference type="Gene3D" id="3.40.630.30">
    <property type="match status" value="1"/>
</dbReference>
<dbReference type="AlphaFoldDB" id="W9XQ46"/>
<evidence type="ECO:0000256" key="11">
    <source>
        <dbReference type="ARBA" id="ARBA00049524"/>
    </source>
</evidence>
<dbReference type="GO" id="GO:0005634">
    <property type="term" value="C:nucleus"/>
    <property type="evidence" value="ECO:0007669"/>
    <property type="project" value="UniProtKB-SubCell"/>
</dbReference>